<dbReference type="Pfam" id="PF01826">
    <property type="entry name" value="TIL"/>
    <property type="match status" value="1"/>
</dbReference>
<reference evidence="3" key="1">
    <citation type="journal article" date="2017" name="Ticks Tick Borne Dis.">
        <title>An insight into the sialome of Hyalomma excavatum.</title>
        <authorList>
            <person name="Ribeiro J.M."/>
            <person name="Slovak M."/>
            <person name="Francischetti I.M."/>
        </authorList>
    </citation>
    <scope>NUCLEOTIDE SEQUENCE</scope>
    <source>
        <strain evidence="3">Samish</strain>
        <tissue evidence="3">Salivary glands</tissue>
    </source>
</reference>
<dbReference type="EMBL" id="GEFH01002999">
    <property type="protein sequence ID" value="JAP65582.1"/>
    <property type="molecule type" value="mRNA"/>
</dbReference>
<dbReference type="AlphaFoldDB" id="A0A131XGS7"/>
<dbReference type="SUPFAM" id="SSF57567">
    <property type="entry name" value="Serine protease inhibitors"/>
    <property type="match status" value="1"/>
</dbReference>
<feature type="domain" description="TIL" evidence="2">
    <location>
        <begin position="36"/>
        <end position="90"/>
    </location>
</feature>
<protein>
    <recommendedName>
        <fullName evidence="2">TIL domain-containing protein</fullName>
    </recommendedName>
</protein>
<feature type="compositionally biased region" description="Low complexity" evidence="1">
    <location>
        <begin position="95"/>
        <end position="109"/>
    </location>
</feature>
<evidence type="ECO:0000259" key="2">
    <source>
        <dbReference type="Pfam" id="PF01826"/>
    </source>
</evidence>
<organism evidence="3">
    <name type="scientific">Hyalomma excavatum</name>
    <dbReference type="NCBI Taxonomy" id="257692"/>
    <lineage>
        <taxon>Eukaryota</taxon>
        <taxon>Metazoa</taxon>
        <taxon>Ecdysozoa</taxon>
        <taxon>Arthropoda</taxon>
        <taxon>Chelicerata</taxon>
        <taxon>Arachnida</taxon>
        <taxon>Acari</taxon>
        <taxon>Parasitiformes</taxon>
        <taxon>Ixodida</taxon>
        <taxon>Ixodoidea</taxon>
        <taxon>Ixodidae</taxon>
        <taxon>Hyalomminae</taxon>
        <taxon>Hyalomma</taxon>
    </lineage>
</organism>
<evidence type="ECO:0000256" key="1">
    <source>
        <dbReference type="SAM" id="MobiDB-lite"/>
    </source>
</evidence>
<sequence>PPTGPTWPDYPWPDSWPGSWPDSWPSPWPPSRRCRRKNEVFKKCVSSSCAEKKCGKRTPFGCTLDCISGCFCRDNYYRDHYGNCVKKVDCPRGYPWRPGKPGKPGVPVPLQYPATRHESSSPH</sequence>
<name>A0A131XGS7_9ACAR</name>
<dbReference type="CDD" id="cd19941">
    <property type="entry name" value="TIL"/>
    <property type="match status" value="1"/>
</dbReference>
<proteinExistence type="evidence at transcript level"/>
<dbReference type="InterPro" id="IPR002919">
    <property type="entry name" value="TIL_dom"/>
</dbReference>
<feature type="region of interest" description="Disordered" evidence="1">
    <location>
        <begin position="95"/>
        <end position="123"/>
    </location>
</feature>
<accession>A0A131XGS7</accession>
<dbReference type="InterPro" id="IPR036084">
    <property type="entry name" value="Ser_inhib-like_sf"/>
</dbReference>
<dbReference type="Gene3D" id="2.10.25.10">
    <property type="entry name" value="Laminin"/>
    <property type="match status" value="1"/>
</dbReference>
<feature type="non-terminal residue" evidence="3">
    <location>
        <position position="1"/>
    </location>
</feature>
<evidence type="ECO:0000313" key="3">
    <source>
        <dbReference type="EMBL" id="JAP65582.1"/>
    </source>
</evidence>